<dbReference type="RefSeq" id="WP_202016291.1">
    <property type="nucleotide sequence ID" value="NZ_JAERRB010000018.1"/>
</dbReference>
<name>A0ABS1L1Y9_9BACT</name>
<dbReference type="Proteomes" id="UP000613030">
    <property type="component" value="Unassembled WGS sequence"/>
</dbReference>
<proteinExistence type="predicted"/>
<organism evidence="1 2">
    <name type="scientific">Chryseolinea lacunae</name>
    <dbReference type="NCBI Taxonomy" id="2801331"/>
    <lineage>
        <taxon>Bacteria</taxon>
        <taxon>Pseudomonadati</taxon>
        <taxon>Bacteroidota</taxon>
        <taxon>Cytophagia</taxon>
        <taxon>Cytophagales</taxon>
        <taxon>Fulvivirgaceae</taxon>
        <taxon>Chryseolinea</taxon>
    </lineage>
</organism>
<dbReference type="EMBL" id="JAERRB010000018">
    <property type="protein sequence ID" value="MBL0745706.1"/>
    <property type="molecule type" value="Genomic_DNA"/>
</dbReference>
<comment type="caution">
    <text evidence="1">The sequence shown here is derived from an EMBL/GenBank/DDBJ whole genome shotgun (WGS) entry which is preliminary data.</text>
</comment>
<reference evidence="1 2" key="1">
    <citation type="submission" date="2021-01" db="EMBL/GenBank/DDBJ databases">
        <title>Chryseolinea sp. Jin1 Genome sequencing and assembly.</title>
        <authorList>
            <person name="Kim I."/>
        </authorList>
    </citation>
    <scope>NUCLEOTIDE SEQUENCE [LARGE SCALE GENOMIC DNA]</scope>
    <source>
        <strain evidence="1 2">Jin1</strain>
    </source>
</reference>
<sequence>MKSSLKRRRKKPIRAPFLHRTVEYKLAMFLQYYPPKEFNREFRNMIVDYLIYGNGGINYRIDRKILIEGVWDLMRVLDEAENHWEYRDTDDIINKYNGN</sequence>
<protein>
    <submittedName>
        <fullName evidence="1">Uncharacterized protein</fullName>
    </submittedName>
</protein>
<gene>
    <name evidence="1" type="ORF">JI741_31020</name>
</gene>
<keyword evidence="2" id="KW-1185">Reference proteome</keyword>
<evidence type="ECO:0000313" key="2">
    <source>
        <dbReference type="Proteomes" id="UP000613030"/>
    </source>
</evidence>
<accession>A0ABS1L1Y9</accession>
<evidence type="ECO:0000313" key="1">
    <source>
        <dbReference type="EMBL" id="MBL0745706.1"/>
    </source>
</evidence>